<feature type="transmembrane region" description="Helical" evidence="1">
    <location>
        <begin position="12"/>
        <end position="32"/>
    </location>
</feature>
<dbReference type="GeneID" id="65535509"/>
<keyword evidence="4" id="KW-1185">Reference proteome</keyword>
<evidence type="ECO:0000313" key="4">
    <source>
        <dbReference type="Proteomes" id="UP000186351"/>
    </source>
</evidence>
<keyword evidence="1" id="KW-0472">Membrane</keyword>
<dbReference type="InterPro" id="IPR050640">
    <property type="entry name" value="Bact_2-comp_sensor_kinase"/>
</dbReference>
<dbReference type="Pfam" id="PF06580">
    <property type="entry name" value="His_kinase"/>
    <property type="match status" value="1"/>
</dbReference>
<dbReference type="AlphaFoldDB" id="A0A1B1S6W6"/>
<accession>A0A1B1S6W6</accession>
<evidence type="ECO:0000313" key="3">
    <source>
        <dbReference type="EMBL" id="ANU62537.1"/>
    </source>
</evidence>
<keyword evidence="1" id="KW-0812">Transmembrane</keyword>
<dbReference type="PANTHER" id="PTHR34220:SF7">
    <property type="entry name" value="SENSOR HISTIDINE KINASE YPDA"/>
    <property type="match status" value="1"/>
</dbReference>
<proteinExistence type="predicted"/>
<accession>A0A1Z2XEV4</accession>
<feature type="domain" description="Signal transduction histidine kinase internal region" evidence="2">
    <location>
        <begin position="154"/>
        <end position="231"/>
    </location>
</feature>
<organism evidence="3 4">
    <name type="scientific">Muribaculum intestinale</name>
    <dbReference type="NCBI Taxonomy" id="1796646"/>
    <lineage>
        <taxon>Bacteria</taxon>
        <taxon>Pseudomonadati</taxon>
        <taxon>Bacteroidota</taxon>
        <taxon>Bacteroidia</taxon>
        <taxon>Bacteroidales</taxon>
        <taxon>Muribaculaceae</taxon>
        <taxon>Muribaculum</taxon>
    </lineage>
</organism>
<dbReference type="RefSeq" id="WP_068959934.1">
    <property type="nucleotide sequence ID" value="NZ_CAMSDF010000077.1"/>
</dbReference>
<evidence type="ECO:0000256" key="1">
    <source>
        <dbReference type="SAM" id="Phobius"/>
    </source>
</evidence>
<dbReference type="GO" id="GO:0000155">
    <property type="term" value="F:phosphorelay sensor kinase activity"/>
    <property type="evidence" value="ECO:0007669"/>
    <property type="project" value="InterPro"/>
</dbReference>
<dbReference type="PANTHER" id="PTHR34220">
    <property type="entry name" value="SENSOR HISTIDINE KINASE YPDA"/>
    <property type="match status" value="1"/>
</dbReference>
<dbReference type="InterPro" id="IPR010559">
    <property type="entry name" value="Sig_transdc_His_kin_internal"/>
</dbReference>
<feature type="transmembrane region" description="Helical" evidence="1">
    <location>
        <begin position="38"/>
        <end position="55"/>
    </location>
</feature>
<evidence type="ECO:0000259" key="2">
    <source>
        <dbReference type="Pfam" id="PF06580"/>
    </source>
</evidence>
<dbReference type="EMBL" id="CP015402">
    <property type="protein sequence ID" value="ANU62537.1"/>
    <property type="molecule type" value="Genomic_DNA"/>
</dbReference>
<dbReference type="Proteomes" id="UP000186351">
    <property type="component" value="Chromosome"/>
</dbReference>
<keyword evidence="1" id="KW-1133">Transmembrane helix</keyword>
<dbReference type="STRING" id="1796646.A4V02_01490"/>
<name>A0A1B1S6W6_9BACT</name>
<dbReference type="GO" id="GO:0016020">
    <property type="term" value="C:membrane"/>
    <property type="evidence" value="ECO:0007669"/>
    <property type="project" value="InterPro"/>
</dbReference>
<sequence>MKIPENKTALIFDLFFCLIFMPLLIFLGPVHYWVKDSPVFFCLACVFLYACYFVIKRMDVPALLIGRRYKRIAVVSMVIIGVNLALTYYPLPDVDFITPAMSEYQTNMRNYSITIGMWLMLSLVVAYSLTVSFVLELYEHILLKEKIENQRDKAQLAMFKAQISPHFLFNTLNSLYSLVIGTSEKAEDAFIKFTEILKYTYVTIDNEYVALRDELTYIQNYIDLQMLRLNEHTKVRCDYRIDDDGIEIPPMILLTFVENAFKYGSSTSADCNIYISLVVRNGELELVTRNCVMRHADMFRKEMPAGMQNCRARLAALYPGSHSLVTEERDGNFMVNLNIKLG</sequence>
<protein>
    <recommendedName>
        <fullName evidence="2">Signal transduction histidine kinase internal region domain-containing protein</fullName>
    </recommendedName>
</protein>
<dbReference type="KEGG" id="pary:A4V02_01490"/>
<feature type="transmembrane region" description="Helical" evidence="1">
    <location>
        <begin position="71"/>
        <end position="91"/>
    </location>
</feature>
<feature type="transmembrane region" description="Helical" evidence="1">
    <location>
        <begin position="111"/>
        <end position="138"/>
    </location>
</feature>
<gene>
    <name evidence="3" type="ORF">A4V02_01490</name>
</gene>
<dbReference type="OrthoDB" id="9809908at2"/>
<reference evidence="4" key="1">
    <citation type="submission" date="2016-04" db="EMBL/GenBank/DDBJ databases">
        <title>Complete Genome Sequences of Twelve Strains of a Stable Defined Moderately Diverse Mouse Microbiota 2 (sDMDMm2).</title>
        <authorList>
            <person name="Uchimura Y."/>
            <person name="Wyss M."/>
            <person name="Brugiroux S."/>
            <person name="Limenitakis J.P."/>
            <person name="Stecher B."/>
            <person name="McCoy K.D."/>
            <person name="Macpherson A.J."/>
        </authorList>
    </citation>
    <scope>NUCLEOTIDE SEQUENCE [LARGE SCALE GENOMIC DNA]</scope>
    <source>
        <strain evidence="4">YL27</strain>
    </source>
</reference>